<evidence type="ECO:0000256" key="1">
    <source>
        <dbReference type="SAM" id="MobiDB-lite"/>
    </source>
</evidence>
<evidence type="ECO:0000313" key="4">
    <source>
        <dbReference type="Proteomes" id="UP000298313"/>
    </source>
</evidence>
<dbReference type="AlphaFoldDB" id="A0A4R9BAA6"/>
<proteinExistence type="predicted"/>
<keyword evidence="2" id="KW-0812">Transmembrane</keyword>
<keyword evidence="4" id="KW-1185">Reference proteome</keyword>
<accession>A0A4R9BAA6</accession>
<dbReference type="EMBL" id="SOHH01000056">
    <property type="protein sequence ID" value="TFD79282.1"/>
    <property type="molecule type" value="Genomic_DNA"/>
</dbReference>
<keyword evidence="2" id="KW-0472">Membrane</keyword>
<organism evidence="3 4">
    <name type="scientific">Cryobacterium fucosi</name>
    <dbReference type="NCBI Taxonomy" id="1259157"/>
    <lineage>
        <taxon>Bacteria</taxon>
        <taxon>Bacillati</taxon>
        <taxon>Actinomycetota</taxon>
        <taxon>Actinomycetes</taxon>
        <taxon>Micrococcales</taxon>
        <taxon>Microbacteriaceae</taxon>
        <taxon>Cryobacterium</taxon>
    </lineage>
</organism>
<evidence type="ECO:0000313" key="3">
    <source>
        <dbReference type="EMBL" id="TFD79282.1"/>
    </source>
</evidence>
<dbReference type="Proteomes" id="UP000298313">
    <property type="component" value="Unassembled WGS sequence"/>
</dbReference>
<keyword evidence="2" id="KW-1133">Transmembrane helix</keyword>
<feature type="compositionally biased region" description="Low complexity" evidence="1">
    <location>
        <begin position="42"/>
        <end position="66"/>
    </location>
</feature>
<comment type="caution">
    <text evidence="3">The sequence shown here is derived from an EMBL/GenBank/DDBJ whole genome shotgun (WGS) entry which is preliminary data.</text>
</comment>
<evidence type="ECO:0000256" key="2">
    <source>
        <dbReference type="SAM" id="Phobius"/>
    </source>
</evidence>
<reference evidence="3 4" key="1">
    <citation type="submission" date="2019-03" db="EMBL/GenBank/DDBJ databases">
        <title>Genomics of glacier-inhabiting Cryobacterium strains.</title>
        <authorList>
            <person name="Liu Q."/>
            <person name="Xin Y.-H."/>
        </authorList>
    </citation>
    <scope>NUCLEOTIDE SEQUENCE [LARGE SCALE GENOMIC DNA]</scope>
    <source>
        <strain evidence="3 4">Hh4</strain>
    </source>
</reference>
<name>A0A4R9BAA6_9MICO</name>
<feature type="region of interest" description="Disordered" evidence="1">
    <location>
        <begin position="42"/>
        <end position="76"/>
    </location>
</feature>
<dbReference type="OrthoDB" id="3239891at2"/>
<sequence>MKSSLDPRVHRRLIALIAAGALVLIMAVVGIYGLVAGHQDSATPKPITTGTTTAPSTSVPSPVSTPQLSAIPHSRDPEKFAQSVANALFTWDTGSGFMPLDYTVVILDVGDPSGTEQAGLASDVATYLPTREAWVDLRRYATTQSLTIEAMYVPDAWAGAVAQARPGQLPPGAAAYTIEGTRHREGIWNGQPTSTDSAVSFTAFVACPPDGDPCYLLRLSQLDNPLK</sequence>
<feature type="transmembrane region" description="Helical" evidence="2">
    <location>
        <begin position="12"/>
        <end position="35"/>
    </location>
</feature>
<protein>
    <submittedName>
        <fullName evidence="3">Uncharacterized protein</fullName>
    </submittedName>
</protein>
<dbReference type="RefSeq" id="WP_134523129.1">
    <property type="nucleotide sequence ID" value="NZ_SOHH01000056.1"/>
</dbReference>
<gene>
    <name evidence="3" type="ORF">E3T48_06620</name>
</gene>